<sequence length="15" mass="1700">MTLISLFLSFLENTA</sequence>
<keyword evidence="2" id="KW-1185">Reference proteome</keyword>
<evidence type="ECO:0000313" key="2">
    <source>
        <dbReference type="Proteomes" id="UP000032142"/>
    </source>
</evidence>
<evidence type="ECO:0000313" key="1">
    <source>
        <dbReference type="EMBL" id="KHG01094.1"/>
    </source>
</evidence>
<protein>
    <submittedName>
        <fullName evidence="1">Uncharacterized protein</fullName>
    </submittedName>
</protein>
<reference evidence="2" key="1">
    <citation type="submission" date="2014-09" db="EMBL/GenBank/DDBJ databases">
        <authorList>
            <person name="Mudge J."/>
            <person name="Ramaraj T."/>
            <person name="Lindquist I.E."/>
            <person name="Bharti A.K."/>
            <person name="Sundararajan A."/>
            <person name="Cameron C.T."/>
            <person name="Woodward J.E."/>
            <person name="May G.D."/>
            <person name="Brubaker C."/>
            <person name="Broadhvest J."/>
            <person name="Wilkins T.A."/>
        </authorList>
    </citation>
    <scope>NUCLEOTIDE SEQUENCE</scope>
    <source>
        <strain evidence="2">cv. AKA8401</strain>
    </source>
</reference>
<accession>A0A0B0MNL1</accession>
<dbReference type="EMBL" id="JRRC01170917">
    <property type="protein sequence ID" value="KHG01094.1"/>
    <property type="molecule type" value="Genomic_DNA"/>
</dbReference>
<comment type="caution">
    <text evidence="1">The sequence shown here is derived from an EMBL/GenBank/DDBJ whole genome shotgun (WGS) entry which is preliminary data.</text>
</comment>
<dbReference type="Proteomes" id="UP000032142">
    <property type="component" value="Unassembled WGS sequence"/>
</dbReference>
<organism evidence="1 2">
    <name type="scientific">Gossypium arboreum</name>
    <name type="common">Tree cotton</name>
    <name type="synonym">Gossypium nanking</name>
    <dbReference type="NCBI Taxonomy" id="29729"/>
    <lineage>
        <taxon>Eukaryota</taxon>
        <taxon>Viridiplantae</taxon>
        <taxon>Streptophyta</taxon>
        <taxon>Embryophyta</taxon>
        <taxon>Tracheophyta</taxon>
        <taxon>Spermatophyta</taxon>
        <taxon>Magnoliopsida</taxon>
        <taxon>eudicotyledons</taxon>
        <taxon>Gunneridae</taxon>
        <taxon>Pentapetalae</taxon>
        <taxon>rosids</taxon>
        <taxon>malvids</taxon>
        <taxon>Malvales</taxon>
        <taxon>Malvaceae</taxon>
        <taxon>Malvoideae</taxon>
        <taxon>Gossypium</taxon>
    </lineage>
</organism>
<proteinExistence type="predicted"/>
<gene>
    <name evidence="1" type="ORF">F383_39172</name>
</gene>
<name>A0A0B0MNL1_GOSAR</name>